<sequence length="601" mass="68723">MLPSEGTVALPKDLTLGYLPQHLEYDDTQTVIQEAETAFEDIIYLEKEVERLTDEMASRTDHESDSYMQLIHDLTDKSDRFNMLGGHSYHSLVEQTLKGLGFKRSDFGRLTSEFSGGWRMRIELAKILLKQPDVFLLDEPTNHLDIESIQWLEDYLKNYSGALLLISHDRAFLDNITIRTVEISLGKIYDYKASYSRFVELRHERREQQLAAFRNQQKKIGDTEAFIERFRYQATKAVQVQSRIKQLEKIDRIEVDEFDNSALRIKFPPAPHSGAITVKGHHISKFYGDLHVLDDIHFALERGDKIAFVGKNGEGKTTMARIILNEIDYQGEIVLGHQVKVGYFAQNQADQLDERLTVFETVDRVAVGEVRTKIRDLLGAFLFGGEAADKKVAVLSGGERTRLALVLLLLEPVNFLILDEPTNHLDIRSKELLKKALAEFEGTVLVVSHDRDFLDGLITKTFEFTNKKMKEHVGGIYSFLESKKLESLKELEAKPSARKENVVAKPQNKEESKGKISFEERKELNKKIKKLSTEVEASERRIEQLEASIAQMDVQLANPGPEDDMSQIYIQYEKVNKDLSEAMERWEELLLELGEAEGEIG</sequence>
<feature type="coiled-coil region" evidence="6">
    <location>
        <begin position="521"/>
        <end position="599"/>
    </location>
</feature>
<dbReference type="EMBL" id="BAZW01000134">
    <property type="protein sequence ID" value="GAO27895.1"/>
    <property type="molecule type" value="Genomic_DNA"/>
</dbReference>
<reference evidence="8 9" key="1">
    <citation type="journal article" date="2015" name="Microbes Environ.">
        <title>Distribution and evolution of nitrogen fixation genes in the phylum bacteroidetes.</title>
        <authorList>
            <person name="Inoue J."/>
            <person name="Oshima K."/>
            <person name="Suda W."/>
            <person name="Sakamoto M."/>
            <person name="Iino T."/>
            <person name="Noda S."/>
            <person name="Hongoh Y."/>
            <person name="Hattori M."/>
            <person name="Ohkuma M."/>
        </authorList>
    </citation>
    <scope>NUCLEOTIDE SEQUENCE [LARGE SCALE GENOMIC DNA]</scope>
    <source>
        <strain evidence="8">JCM 15548</strain>
    </source>
</reference>
<dbReference type="STRING" id="1236989.JCM15548_14763"/>
<dbReference type="GO" id="GO:0005524">
    <property type="term" value="F:ATP binding"/>
    <property type="evidence" value="ECO:0007669"/>
    <property type="project" value="UniProtKB-KW"/>
</dbReference>
<comment type="caution">
    <text evidence="8">The sequence shown here is derived from an EMBL/GenBank/DDBJ whole genome shotgun (WGS) entry which is preliminary data.</text>
</comment>
<dbReference type="InterPro" id="IPR003593">
    <property type="entry name" value="AAA+_ATPase"/>
</dbReference>
<evidence type="ECO:0000256" key="2">
    <source>
        <dbReference type="ARBA" id="ARBA00022741"/>
    </source>
</evidence>
<dbReference type="Pfam" id="PF00005">
    <property type="entry name" value="ABC_tran"/>
    <property type="match status" value="2"/>
</dbReference>
<dbReference type="InterPro" id="IPR032524">
    <property type="entry name" value="ABC_tran_C"/>
</dbReference>
<evidence type="ECO:0000256" key="1">
    <source>
        <dbReference type="ARBA" id="ARBA00022737"/>
    </source>
</evidence>
<comment type="similarity">
    <text evidence="4">Belongs to the ABC transporter superfamily. ABCF family. YbiT subfamily.</text>
</comment>
<accession>A0A0E9LSU0</accession>
<dbReference type="PROSITE" id="PS50893">
    <property type="entry name" value="ABC_TRANSPORTER_2"/>
    <property type="match status" value="2"/>
</dbReference>
<dbReference type="Pfam" id="PF16326">
    <property type="entry name" value="ABC_tran_CTD"/>
    <property type="match status" value="1"/>
</dbReference>
<dbReference type="Gene3D" id="3.40.50.300">
    <property type="entry name" value="P-loop containing nucleotide triphosphate hydrolases"/>
    <property type="match status" value="2"/>
</dbReference>
<keyword evidence="2" id="KW-0547">Nucleotide-binding</keyword>
<name>A0A0E9LSU0_9BACT</name>
<dbReference type="InterPro" id="IPR037118">
    <property type="entry name" value="Val-tRNA_synth_C_sf"/>
</dbReference>
<dbReference type="SUPFAM" id="SSF52540">
    <property type="entry name" value="P-loop containing nucleoside triphosphate hydrolases"/>
    <property type="match status" value="2"/>
</dbReference>
<dbReference type="AlphaFoldDB" id="A0A0E9LSU0"/>
<keyword evidence="1" id="KW-0677">Repeat</keyword>
<evidence type="ECO:0000313" key="9">
    <source>
        <dbReference type="Proteomes" id="UP000032900"/>
    </source>
</evidence>
<dbReference type="InterPro" id="IPR003439">
    <property type="entry name" value="ABC_transporter-like_ATP-bd"/>
</dbReference>
<dbReference type="SMART" id="SM00382">
    <property type="entry name" value="AAA"/>
    <property type="match status" value="1"/>
</dbReference>
<organism evidence="8 9">
    <name type="scientific">Geofilum rubicundum JCM 15548</name>
    <dbReference type="NCBI Taxonomy" id="1236989"/>
    <lineage>
        <taxon>Bacteria</taxon>
        <taxon>Pseudomonadati</taxon>
        <taxon>Bacteroidota</taxon>
        <taxon>Bacteroidia</taxon>
        <taxon>Marinilabiliales</taxon>
        <taxon>Marinilabiliaceae</taxon>
        <taxon>Geofilum</taxon>
    </lineage>
</organism>
<feature type="domain" description="ABC transporter" evidence="7">
    <location>
        <begin position="278"/>
        <end position="491"/>
    </location>
</feature>
<dbReference type="InterPro" id="IPR027417">
    <property type="entry name" value="P-loop_NTPase"/>
</dbReference>
<dbReference type="Proteomes" id="UP000032900">
    <property type="component" value="Unassembled WGS sequence"/>
</dbReference>
<dbReference type="Pfam" id="PF12848">
    <property type="entry name" value="ABC_tran_Xtn"/>
    <property type="match status" value="1"/>
</dbReference>
<dbReference type="PROSITE" id="PS00211">
    <property type="entry name" value="ABC_TRANSPORTER_1"/>
    <property type="match status" value="2"/>
</dbReference>
<dbReference type="InterPro" id="IPR017871">
    <property type="entry name" value="ABC_transporter-like_CS"/>
</dbReference>
<dbReference type="CDD" id="cd03221">
    <property type="entry name" value="ABCF_EF-3"/>
    <property type="match status" value="2"/>
</dbReference>
<dbReference type="InterPro" id="IPR051309">
    <property type="entry name" value="ABCF_ATPase"/>
</dbReference>
<keyword evidence="6" id="KW-0175">Coiled coil</keyword>
<evidence type="ECO:0000259" key="7">
    <source>
        <dbReference type="PROSITE" id="PS50893"/>
    </source>
</evidence>
<protein>
    <recommendedName>
        <fullName evidence="5">Probable ATP-binding protein YbiT</fullName>
    </recommendedName>
</protein>
<evidence type="ECO:0000256" key="6">
    <source>
        <dbReference type="SAM" id="Coils"/>
    </source>
</evidence>
<dbReference type="GO" id="GO:0003677">
    <property type="term" value="F:DNA binding"/>
    <property type="evidence" value="ECO:0007669"/>
    <property type="project" value="InterPro"/>
</dbReference>
<dbReference type="RefSeq" id="WP_262487169.1">
    <property type="nucleotide sequence ID" value="NZ_BAZW01000134.1"/>
</dbReference>
<feature type="domain" description="ABC transporter" evidence="7">
    <location>
        <begin position="1"/>
        <end position="210"/>
    </location>
</feature>
<evidence type="ECO:0000313" key="8">
    <source>
        <dbReference type="EMBL" id="GAO27895.1"/>
    </source>
</evidence>
<dbReference type="PANTHER" id="PTHR42855">
    <property type="entry name" value="ABC TRANSPORTER ATP-BINDING SUBUNIT"/>
    <property type="match status" value="1"/>
</dbReference>
<proteinExistence type="inferred from homology"/>
<evidence type="ECO:0000256" key="4">
    <source>
        <dbReference type="ARBA" id="ARBA00061551"/>
    </source>
</evidence>
<dbReference type="FunFam" id="3.40.50.300:FF:000011">
    <property type="entry name" value="Putative ABC transporter ATP-binding component"/>
    <property type="match status" value="1"/>
</dbReference>
<evidence type="ECO:0000256" key="5">
    <source>
        <dbReference type="ARBA" id="ARBA00074044"/>
    </source>
</evidence>
<keyword evidence="9" id="KW-1185">Reference proteome</keyword>
<dbReference type="GO" id="GO:0016887">
    <property type="term" value="F:ATP hydrolysis activity"/>
    <property type="evidence" value="ECO:0007669"/>
    <property type="project" value="InterPro"/>
</dbReference>
<evidence type="ECO:0000256" key="3">
    <source>
        <dbReference type="ARBA" id="ARBA00022840"/>
    </source>
</evidence>
<dbReference type="FunFam" id="3.40.50.300:FF:000070">
    <property type="entry name" value="Putative ABC transporter ATP-binding component"/>
    <property type="match status" value="1"/>
</dbReference>
<dbReference type="PANTHER" id="PTHR42855:SF2">
    <property type="entry name" value="DRUG RESISTANCE ABC TRANSPORTER,ATP-BINDING PROTEIN"/>
    <property type="match status" value="1"/>
</dbReference>
<dbReference type="Gene3D" id="1.10.287.380">
    <property type="entry name" value="Valyl-tRNA synthetase, C-terminal domain"/>
    <property type="match status" value="1"/>
</dbReference>
<dbReference type="InterPro" id="IPR032781">
    <property type="entry name" value="ABC_tran_Xtn"/>
</dbReference>
<gene>
    <name evidence="8" type="ORF">JCM15548_14763</name>
</gene>
<keyword evidence="3 8" id="KW-0067">ATP-binding</keyword>